<proteinExistence type="predicted"/>
<dbReference type="PANTHER" id="PTHR15503">
    <property type="entry name" value="LDOC1 RELATED"/>
    <property type="match status" value="1"/>
</dbReference>
<dbReference type="InterPro" id="IPR043128">
    <property type="entry name" value="Rev_trsase/Diguanyl_cyclase"/>
</dbReference>
<dbReference type="Proteomes" id="UP001151760">
    <property type="component" value="Unassembled WGS sequence"/>
</dbReference>
<comment type="caution">
    <text evidence="1">The sequence shown here is derived from an EMBL/GenBank/DDBJ whole genome shotgun (WGS) entry which is preliminary data.</text>
</comment>
<evidence type="ECO:0008006" key="3">
    <source>
        <dbReference type="Google" id="ProtNLM"/>
    </source>
</evidence>
<dbReference type="Gene3D" id="3.30.70.270">
    <property type="match status" value="1"/>
</dbReference>
<organism evidence="1 2">
    <name type="scientific">Tanacetum coccineum</name>
    <dbReference type="NCBI Taxonomy" id="301880"/>
    <lineage>
        <taxon>Eukaryota</taxon>
        <taxon>Viridiplantae</taxon>
        <taxon>Streptophyta</taxon>
        <taxon>Embryophyta</taxon>
        <taxon>Tracheophyta</taxon>
        <taxon>Spermatophyta</taxon>
        <taxon>Magnoliopsida</taxon>
        <taxon>eudicotyledons</taxon>
        <taxon>Gunneridae</taxon>
        <taxon>Pentapetalae</taxon>
        <taxon>asterids</taxon>
        <taxon>campanulids</taxon>
        <taxon>Asterales</taxon>
        <taxon>Asteraceae</taxon>
        <taxon>Asteroideae</taxon>
        <taxon>Anthemideae</taxon>
        <taxon>Anthemidinae</taxon>
        <taxon>Tanacetum</taxon>
    </lineage>
</organism>
<dbReference type="Pfam" id="PF08284">
    <property type="entry name" value="RVP_2"/>
    <property type="match status" value="1"/>
</dbReference>
<dbReference type="Gene3D" id="3.10.10.10">
    <property type="entry name" value="HIV Type 1 Reverse Transcriptase, subunit A, domain 1"/>
    <property type="match status" value="1"/>
</dbReference>
<dbReference type="SUPFAM" id="SSF56672">
    <property type="entry name" value="DNA/RNA polymerases"/>
    <property type="match status" value="1"/>
</dbReference>
<evidence type="ECO:0000313" key="1">
    <source>
        <dbReference type="EMBL" id="GJT23680.1"/>
    </source>
</evidence>
<dbReference type="PANTHER" id="PTHR15503:SF45">
    <property type="entry name" value="RNA-DIRECTED DNA POLYMERASE HOMOLOG"/>
    <property type="match status" value="1"/>
</dbReference>
<dbReference type="InterPro" id="IPR032567">
    <property type="entry name" value="RTL1-rel"/>
</dbReference>
<reference evidence="1" key="2">
    <citation type="submission" date="2022-01" db="EMBL/GenBank/DDBJ databases">
        <authorList>
            <person name="Yamashiro T."/>
            <person name="Shiraishi A."/>
            <person name="Satake H."/>
            <person name="Nakayama K."/>
        </authorList>
    </citation>
    <scope>NUCLEOTIDE SEQUENCE</scope>
</reference>
<accession>A0ABQ5C9B1</accession>
<dbReference type="CDD" id="cd01647">
    <property type="entry name" value="RT_LTR"/>
    <property type="match status" value="1"/>
</dbReference>
<protein>
    <recommendedName>
        <fullName evidence="3">Reverse transcriptase domain-containing protein</fullName>
    </recommendedName>
</protein>
<dbReference type="EMBL" id="BQNB010014075">
    <property type="protein sequence ID" value="GJT23680.1"/>
    <property type="molecule type" value="Genomic_DNA"/>
</dbReference>
<sequence length="442" mass="50507">MLCTKMVPEEEDRVEKLIGGLPDNIQGNVIAVEPTKLQDVVRIVNNLMDQKLKGYATKNAKKRKGWRPTREIIVGSNRHLKDRMLEVRIWKGPIRMVTMRKGDMLGLCLTTANVSYITKRALHCEMWEVQQGWAFDLGLQGHYRSDCPNLKDQNHRNKTGNKKGVGEARGKAYVLGGGEANPDSNVVKGTFLLNNHYASMIFDSRADRSFVSTTFSTLLDITLDILDVSYAIELADERIFETNTILRGYELLIVQGDRDGKGEKSKLSIISCTKTQKYIKRGCPIFLAQVTKKEIENESEEKRLEDVSTVRDFPEVFLEDLLGLPPMRQVEFQIDLVPGVAPVARAPYRLTPTELQELSTQLQELSDKGFIRPSSSTWGAPVLFVKKKNGSFWMCIDYRKLNKLTVKNRYPLPRIDDLFDQLQRSRVYSKTDLRYGYHQLRV</sequence>
<evidence type="ECO:0000313" key="2">
    <source>
        <dbReference type="Proteomes" id="UP001151760"/>
    </source>
</evidence>
<name>A0ABQ5C9B1_9ASTR</name>
<gene>
    <name evidence="1" type="ORF">Tco_0893617</name>
</gene>
<dbReference type="InterPro" id="IPR043502">
    <property type="entry name" value="DNA/RNA_pol_sf"/>
</dbReference>
<reference evidence="1" key="1">
    <citation type="journal article" date="2022" name="Int. J. Mol. Sci.">
        <title>Draft Genome of Tanacetum Coccineum: Genomic Comparison of Closely Related Tanacetum-Family Plants.</title>
        <authorList>
            <person name="Yamashiro T."/>
            <person name="Shiraishi A."/>
            <person name="Nakayama K."/>
            <person name="Satake H."/>
        </authorList>
    </citation>
    <scope>NUCLEOTIDE SEQUENCE</scope>
</reference>
<keyword evidence="2" id="KW-1185">Reference proteome</keyword>